<dbReference type="InterPro" id="IPR006115">
    <property type="entry name" value="6PGDH_NADP-bd"/>
</dbReference>
<feature type="domain" description="6-phosphogluconate dehydrogenase NADP-binding" evidence="3">
    <location>
        <begin position="3"/>
        <end position="155"/>
    </location>
</feature>
<dbReference type="InterPro" id="IPR029154">
    <property type="entry name" value="HIBADH-like_NADP-bd"/>
</dbReference>
<keyword evidence="6" id="KW-1185">Reference proteome</keyword>
<accession>A0ABS5VPR2</accession>
<evidence type="ECO:0000313" key="6">
    <source>
        <dbReference type="Proteomes" id="UP000772618"/>
    </source>
</evidence>
<keyword evidence="1" id="KW-0560">Oxidoreductase</keyword>
<dbReference type="SUPFAM" id="SSF51735">
    <property type="entry name" value="NAD(P)-binding Rossmann-fold domains"/>
    <property type="match status" value="1"/>
</dbReference>
<dbReference type="Gene3D" id="3.40.50.720">
    <property type="entry name" value="NAD(P)-binding Rossmann-like Domain"/>
    <property type="match status" value="1"/>
</dbReference>
<dbReference type="InterPro" id="IPR015815">
    <property type="entry name" value="HIBADH-related"/>
</dbReference>
<dbReference type="Pfam" id="PF03446">
    <property type="entry name" value="NAD_binding_2"/>
    <property type="match status" value="1"/>
</dbReference>
<dbReference type="EMBL" id="JAHESD010000009">
    <property type="protein sequence ID" value="MBT1702839.1"/>
    <property type="molecule type" value="Genomic_DNA"/>
</dbReference>
<dbReference type="InterPro" id="IPR002204">
    <property type="entry name" value="3-OH-isobutyrate_DH-rel_CS"/>
</dbReference>
<sequence>MIITFIGLGNMGLPMATNLIKAGFQLRAFNRSAGKREAIKALGATIFDKAEEAAKDADVVITMLSDDAAVDEINKSILPAMKKGSIHLSMSTISPASATRFEEQCKKHNVVYLASPVMGRPPAAEAKQLFILLSGATAEKGKVQPVLQAMGQRVFDFGEEVASANTVKLIMNYMIFVTTEMLSEVMLVAEKAGIQKQVLLDTMLSTIFGAPVMKNYGNLIIEEKDNLNGFATKLASKDLRLMQETALAQDLRLPLAEIIQSSLQEIINAGGGGKDISYLVTHLREKLKQ</sequence>
<feature type="domain" description="3-hydroxyisobutyrate dehydrogenase-like NAD-binding" evidence="4">
    <location>
        <begin position="163"/>
        <end position="281"/>
    </location>
</feature>
<name>A0ABS5VPR2_9BACT</name>
<comment type="caution">
    <text evidence="5">The sequence shown here is derived from an EMBL/GenBank/DDBJ whole genome shotgun (WGS) entry which is preliminary data.</text>
</comment>
<dbReference type="Pfam" id="PF14833">
    <property type="entry name" value="NAD_binding_11"/>
    <property type="match status" value="1"/>
</dbReference>
<gene>
    <name evidence="5" type="ORF">KK060_06085</name>
</gene>
<dbReference type="InterPro" id="IPR008927">
    <property type="entry name" value="6-PGluconate_DH-like_C_sf"/>
</dbReference>
<dbReference type="InterPro" id="IPR036291">
    <property type="entry name" value="NAD(P)-bd_dom_sf"/>
</dbReference>
<reference evidence="5 6" key="1">
    <citation type="submission" date="2021-05" db="EMBL/GenBank/DDBJ databases">
        <title>A Polyphasic approach of four new species of the genus Ohtaekwangia: Ohtaekwangia histidinii sp. nov., Ohtaekwangia cretensis sp. nov., Ohtaekwangia indiensis sp. nov., Ohtaekwangia reichenbachii sp. nov. from diverse environment.</title>
        <authorList>
            <person name="Octaviana S."/>
        </authorList>
    </citation>
    <scope>NUCLEOTIDE SEQUENCE [LARGE SCALE GENOMIC DNA]</scope>
    <source>
        <strain evidence="5 6">PWU20</strain>
    </source>
</reference>
<evidence type="ECO:0000256" key="1">
    <source>
        <dbReference type="ARBA" id="ARBA00023002"/>
    </source>
</evidence>
<dbReference type="PANTHER" id="PTHR43580:SF2">
    <property type="entry name" value="CYTOKINE-LIKE NUCLEAR FACTOR N-PAC"/>
    <property type="match status" value="1"/>
</dbReference>
<evidence type="ECO:0000313" key="5">
    <source>
        <dbReference type="EMBL" id="MBT1702839.1"/>
    </source>
</evidence>
<evidence type="ECO:0000259" key="3">
    <source>
        <dbReference type="Pfam" id="PF03446"/>
    </source>
</evidence>
<dbReference type="Proteomes" id="UP000772618">
    <property type="component" value="Unassembled WGS sequence"/>
</dbReference>
<protein>
    <submittedName>
        <fullName evidence="5">NAD(P)-dependent oxidoreductase</fullName>
    </submittedName>
</protein>
<dbReference type="PANTHER" id="PTHR43580">
    <property type="entry name" value="OXIDOREDUCTASE GLYR1-RELATED"/>
    <property type="match status" value="1"/>
</dbReference>
<keyword evidence="2" id="KW-0520">NAD</keyword>
<dbReference type="PROSITE" id="PS00895">
    <property type="entry name" value="3_HYDROXYISOBUT_DH"/>
    <property type="match status" value="1"/>
</dbReference>
<proteinExistence type="predicted"/>
<dbReference type="InterPro" id="IPR013328">
    <property type="entry name" value="6PGD_dom2"/>
</dbReference>
<dbReference type="PIRSF" id="PIRSF000103">
    <property type="entry name" value="HIBADH"/>
    <property type="match status" value="1"/>
</dbReference>
<evidence type="ECO:0000256" key="2">
    <source>
        <dbReference type="ARBA" id="ARBA00023027"/>
    </source>
</evidence>
<dbReference type="RefSeq" id="WP_254152808.1">
    <property type="nucleotide sequence ID" value="NZ_JAHESD010000009.1"/>
</dbReference>
<evidence type="ECO:0000259" key="4">
    <source>
        <dbReference type="Pfam" id="PF14833"/>
    </source>
</evidence>
<dbReference type="InterPro" id="IPR051265">
    <property type="entry name" value="HIBADH-related_NP60_sf"/>
</dbReference>
<dbReference type="SUPFAM" id="SSF48179">
    <property type="entry name" value="6-phosphogluconate dehydrogenase C-terminal domain-like"/>
    <property type="match status" value="1"/>
</dbReference>
<dbReference type="Gene3D" id="1.10.1040.10">
    <property type="entry name" value="N-(1-d-carboxylethyl)-l-norvaline Dehydrogenase, domain 2"/>
    <property type="match status" value="1"/>
</dbReference>
<organism evidence="5 6">
    <name type="scientific">Chryseosolibacter indicus</name>
    <dbReference type="NCBI Taxonomy" id="2782351"/>
    <lineage>
        <taxon>Bacteria</taxon>
        <taxon>Pseudomonadati</taxon>
        <taxon>Bacteroidota</taxon>
        <taxon>Cytophagia</taxon>
        <taxon>Cytophagales</taxon>
        <taxon>Chryseotaleaceae</taxon>
        <taxon>Chryseosolibacter</taxon>
    </lineage>
</organism>